<feature type="compositionally biased region" description="Low complexity" evidence="18">
    <location>
        <begin position="535"/>
        <end position="544"/>
    </location>
</feature>
<dbReference type="InterPro" id="IPR005148">
    <property type="entry name" value="Arg-tRNA-synth_N"/>
</dbReference>
<dbReference type="SMART" id="SM01016">
    <property type="entry name" value="Arg_tRNA_synt_N"/>
    <property type="match status" value="1"/>
</dbReference>
<dbReference type="SUPFAM" id="SSF55190">
    <property type="entry name" value="Arginyl-tRNA synthetase (ArgRS), N-terminal 'additional' domain"/>
    <property type="match status" value="1"/>
</dbReference>
<feature type="coiled-coil region" evidence="17">
    <location>
        <begin position="301"/>
        <end position="328"/>
    </location>
</feature>
<feature type="domain" description="WW" evidence="19">
    <location>
        <begin position="53"/>
        <end position="86"/>
    </location>
</feature>
<dbReference type="EC" id="6.1.1.19" evidence="3"/>
<dbReference type="Pfam" id="PF00750">
    <property type="entry name" value="tRNA-synt_1d"/>
    <property type="match status" value="2"/>
</dbReference>
<dbReference type="InterPro" id="IPR001278">
    <property type="entry name" value="Arg-tRNA-ligase"/>
</dbReference>
<evidence type="ECO:0000256" key="14">
    <source>
        <dbReference type="ARBA" id="ARBA00023163"/>
    </source>
</evidence>
<evidence type="ECO:0000256" key="7">
    <source>
        <dbReference type="ARBA" id="ARBA00022737"/>
    </source>
</evidence>
<keyword evidence="6" id="KW-0436">Ligase</keyword>
<dbReference type="FunFam" id="2.20.70.10:FF:000001">
    <property type="entry name" value="Membrane-associated guanylate kinase, WW and PDZ domain-containing protein 1"/>
    <property type="match status" value="1"/>
</dbReference>
<dbReference type="PROSITE" id="PS00178">
    <property type="entry name" value="AA_TRNA_LIGASE_I"/>
    <property type="match status" value="1"/>
</dbReference>
<feature type="region of interest" description="Disordered" evidence="18">
    <location>
        <begin position="803"/>
        <end position="836"/>
    </location>
</feature>
<dbReference type="InterPro" id="IPR036020">
    <property type="entry name" value="WW_dom_sf"/>
</dbReference>
<organism evidence="20 21">
    <name type="scientific">Hirundo rustica rustica</name>
    <dbReference type="NCBI Taxonomy" id="333673"/>
    <lineage>
        <taxon>Eukaryota</taxon>
        <taxon>Metazoa</taxon>
        <taxon>Chordata</taxon>
        <taxon>Craniata</taxon>
        <taxon>Vertebrata</taxon>
        <taxon>Euteleostomi</taxon>
        <taxon>Archelosauria</taxon>
        <taxon>Archosauria</taxon>
        <taxon>Dinosauria</taxon>
        <taxon>Saurischia</taxon>
        <taxon>Theropoda</taxon>
        <taxon>Coelurosauria</taxon>
        <taxon>Aves</taxon>
        <taxon>Neognathae</taxon>
        <taxon>Neoaves</taxon>
        <taxon>Telluraves</taxon>
        <taxon>Australaves</taxon>
        <taxon>Passeriformes</taxon>
        <taxon>Sylvioidea</taxon>
        <taxon>Hirundinidae</taxon>
        <taxon>Hirundo</taxon>
    </lineage>
</organism>
<feature type="coiled-coil region" evidence="17">
    <location>
        <begin position="107"/>
        <end position="134"/>
    </location>
</feature>
<comment type="catalytic activity">
    <reaction evidence="16">
        <text>tRNA(Arg) + L-arginine + ATP = L-arginyl-tRNA(Arg) + AMP + diphosphate</text>
        <dbReference type="Rhea" id="RHEA:20301"/>
        <dbReference type="Rhea" id="RHEA-COMP:9658"/>
        <dbReference type="Rhea" id="RHEA-COMP:9673"/>
        <dbReference type="ChEBI" id="CHEBI:30616"/>
        <dbReference type="ChEBI" id="CHEBI:32682"/>
        <dbReference type="ChEBI" id="CHEBI:33019"/>
        <dbReference type="ChEBI" id="CHEBI:78442"/>
        <dbReference type="ChEBI" id="CHEBI:78513"/>
        <dbReference type="ChEBI" id="CHEBI:456215"/>
        <dbReference type="EC" id="6.1.1.19"/>
    </reaction>
</comment>
<dbReference type="InterPro" id="IPR001202">
    <property type="entry name" value="WW_dom"/>
</dbReference>
<evidence type="ECO:0000313" key="21">
    <source>
        <dbReference type="Proteomes" id="UP000269221"/>
    </source>
</evidence>
<dbReference type="FunFam" id="3.40.50.620:FF:000116">
    <property type="entry name" value="Arginine--tRNA ligase"/>
    <property type="match status" value="1"/>
</dbReference>
<evidence type="ECO:0000256" key="2">
    <source>
        <dbReference type="ARBA" id="ARBA00005594"/>
    </source>
</evidence>
<dbReference type="Gene3D" id="3.40.50.620">
    <property type="entry name" value="HUPs"/>
    <property type="match status" value="2"/>
</dbReference>
<dbReference type="Pfam" id="PF00397">
    <property type="entry name" value="WW"/>
    <property type="match status" value="2"/>
</dbReference>
<evidence type="ECO:0000256" key="8">
    <source>
        <dbReference type="ARBA" id="ARBA00022741"/>
    </source>
</evidence>
<reference evidence="20 21" key="1">
    <citation type="submission" date="2018-07" db="EMBL/GenBank/DDBJ databases">
        <title>A high quality draft genome assembly of the barn swallow (H. rustica rustica).</title>
        <authorList>
            <person name="Formenti G."/>
            <person name="Chiara M."/>
            <person name="Poveda L."/>
            <person name="Francoijs K.-J."/>
            <person name="Bonisoli-Alquati A."/>
            <person name="Canova L."/>
            <person name="Gianfranceschi L."/>
            <person name="Horner D.S."/>
            <person name="Saino N."/>
        </authorList>
    </citation>
    <scope>NUCLEOTIDE SEQUENCE [LARGE SCALE GENOMIC DNA]</scope>
    <source>
        <strain evidence="20">Chelidonia</strain>
        <tissue evidence="20">Blood</tissue>
    </source>
</reference>
<dbReference type="InterPro" id="IPR036695">
    <property type="entry name" value="Arg-tRNA-synth_N_sf"/>
</dbReference>
<dbReference type="GO" id="GO:0005737">
    <property type="term" value="C:cytoplasm"/>
    <property type="evidence" value="ECO:0007669"/>
    <property type="project" value="UniProtKB-SubCell"/>
</dbReference>
<dbReference type="Pfam" id="PF25802">
    <property type="entry name" value="WWC1"/>
    <property type="match status" value="1"/>
</dbReference>
<dbReference type="GO" id="GO:0006420">
    <property type="term" value="P:arginyl-tRNA aminoacylation"/>
    <property type="evidence" value="ECO:0007669"/>
    <property type="project" value="InterPro"/>
</dbReference>
<evidence type="ECO:0000256" key="1">
    <source>
        <dbReference type="ARBA" id="ARBA00004496"/>
    </source>
</evidence>
<keyword evidence="12 17" id="KW-0175">Coiled coil</keyword>
<dbReference type="Gene3D" id="2.20.70.10">
    <property type="match status" value="2"/>
</dbReference>
<evidence type="ECO:0000259" key="19">
    <source>
        <dbReference type="PROSITE" id="PS50020"/>
    </source>
</evidence>
<evidence type="ECO:0000256" key="12">
    <source>
        <dbReference type="ARBA" id="ARBA00023054"/>
    </source>
</evidence>
<evidence type="ECO:0000256" key="17">
    <source>
        <dbReference type="SAM" id="Coils"/>
    </source>
</evidence>
<dbReference type="SMART" id="SM00456">
    <property type="entry name" value="WW"/>
    <property type="match status" value="2"/>
</dbReference>
<dbReference type="InterPro" id="IPR008909">
    <property type="entry name" value="DALR_anticod-bd"/>
</dbReference>
<feature type="domain" description="WW" evidence="19">
    <location>
        <begin position="6"/>
        <end position="39"/>
    </location>
</feature>
<evidence type="ECO:0000256" key="13">
    <source>
        <dbReference type="ARBA" id="ARBA00023146"/>
    </source>
</evidence>
<proteinExistence type="inferred from homology"/>
<dbReference type="CDD" id="cd00201">
    <property type="entry name" value="WW"/>
    <property type="match status" value="2"/>
</dbReference>
<dbReference type="InterPro" id="IPR001412">
    <property type="entry name" value="aa-tRNA-synth_I_CS"/>
</dbReference>
<dbReference type="GO" id="GO:0005524">
    <property type="term" value="F:ATP binding"/>
    <property type="evidence" value="ECO:0007669"/>
    <property type="project" value="UniProtKB-KW"/>
</dbReference>
<dbReference type="GO" id="GO:0004814">
    <property type="term" value="F:arginine-tRNA ligase activity"/>
    <property type="evidence" value="ECO:0007669"/>
    <property type="project" value="UniProtKB-EC"/>
</dbReference>
<dbReference type="OrthoDB" id="68056at2759"/>
<evidence type="ECO:0000256" key="6">
    <source>
        <dbReference type="ARBA" id="ARBA00022598"/>
    </source>
</evidence>
<keyword evidence="8" id="KW-0547">Nucleotide-binding</keyword>
<keyword evidence="5" id="KW-0963">Cytoplasm</keyword>
<dbReference type="SUPFAM" id="SSF51045">
    <property type="entry name" value="WW domain"/>
    <property type="match status" value="2"/>
</dbReference>
<dbReference type="PROSITE" id="PS01159">
    <property type="entry name" value="WW_DOMAIN_1"/>
    <property type="match status" value="1"/>
</dbReference>
<dbReference type="Pfam" id="PF03485">
    <property type="entry name" value="Arg_tRNA_synt_N"/>
    <property type="match status" value="1"/>
</dbReference>
<evidence type="ECO:0000313" key="20">
    <source>
        <dbReference type="EMBL" id="RMB96846.1"/>
    </source>
</evidence>
<comment type="caution">
    <text evidence="20">The sequence shown here is derived from an EMBL/GenBank/DDBJ whole genome shotgun (WGS) entry which is preliminary data.</text>
</comment>
<dbReference type="STRING" id="333673.A0A3M0JPU9"/>
<keyword evidence="7" id="KW-0677">Repeat</keyword>
<evidence type="ECO:0000256" key="5">
    <source>
        <dbReference type="ARBA" id="ARBA00022490"/>
    </source>
</evidence>
<keyword evidence="10" id="KW-0648">Protein biosynthesis</keyword>
<feature type="region of interest" description="Disordered" evidence="18">
    <location>
        <begin position="434"/>
        <end position="457"/>
    </location>
</feature>
<dbReference type="Gene3D" id="1.10.730.10">
    <property type="entry name" value="Isoleucyl-tRNA Synthetase, Domain 1"/>
    <property type="match status" value="1"/>
</dbReference>
<dbReference type="InterPro" id="IPR035684">
    <property type="entry name" value="ArgRS_core"/>
</dbReference>
<dbReference type="Pfam" id="PF05746">
    <property type="entry name" value="DALR_1"/>
    <property type="match status" value="1"/>
</dbReference>
<dbReference type="InterPro" id="IPR009080">
    <property type="entry name" value="tRNAsynth_Ia_anticodon-bd"/>
</dbReference>
<keyword evidence="9" id="KW-0067">ATP-binding</keyword>
<dbReference type="EMBL" id="QRBI01000172">
    <property type="protein sequence ID" value="RMB96846.1"/>
    <property type="molecule type" value="Genomic_DNA"/>
</dbReference>
<dbReference type="PANTHER" id="PTHR11956">
    <property type="entry name" value="ARGINYL-TRNA SYNTHETASE"/>
    <property type="match status" value="1"/>
</dbReference>
<dbReference type="FunFam" id="3.30.1360.70:FF:000002">
    <property type="entry name" value="arginine--tRNA ligase, cytoplasmic"/>
    <property type="match status" value="1"/>
</dbReference>
<dbReference type="PANTHER" id="PTHR11956:SF5">
    <property type="entry name" value="ARGININE--TRNA LIGASE, CYTOPLASMIC"/>
    <property type="match status" value="1"/>
</dbReference>
<dbReference type="HAMAP" id="MF_00123">
    <property type="entry name" value="Arg_tRNA_synth"/>
    <property type="match status" value="1"/>
</dbReference>
<protein>
    <recommendedName>
        <fullName evidence="4">Arginine--tRNA ligase, cytoplasmic</fullName>
        <ecNumber evidence="3">6.1.1.19</ecNumber>
    </recommendedName>
    <alternativeName>
        <fullName evidence="15">Arginyl-tRNA synthetase</fullName>
    </alternativeName>
</protein>
<dbReference type="NCBIfam" id="TIGR00456">
    <property type="entry name" value="argS"/>
    <property type="match status" value="1"/>
</dbReference>
<keyword evidence="11" id="KW-0805">Transcription regulation</keyword>
<evidence type="ECO:0000256" key="9">
    <source>
        <dbReference type="ARBA" id="ARBA00022840"/>
    </source>
</evidence>
<dbReference type="FunFam" id="1.10.730.10:FF:000016">
    <property type="entry name" value="Arginine--tRNA ligase, cytoplasmic"/>
    <property type="match status" value="1"/>
</dbReference>
<sequence length="1718" mass="194573">MPRKELPLPEGWEEARDYDGKVYYIDHGSRTTSWVDPRDRYTKPLTFADCISDELPLGWEEAYDPQVGVYYIDHNTKTTQIEDPRVQWRREQEHMLKDYLVLAQEAIAAQKEIYQVKQQRLELAQQEYRQLHDVWEHKLGSQTSLLSGSSSSSKYDPDILKAEIATTKSRVNKLKREVAHMKQELQYKEHGFQTLKKIDMKMSDTQGGYKLDEAQAILSEMKALKKAITSGEKEKQDLIQSLARLKDSFVNDRGSQSDLWASSVSVESSSPLLPRQYLDVSSQTDVSGNFIGSSSNQLAEKVRLRLQYEEAKRRIANLKIQLAKLDSEAWPGVLDSERDRLILINEKEELLKEMRFISPRKWTRGEVERLETERRRLEEDLQAARDTQSKALTERLKLNSKRNQLVRELEETTRLVAMLHTQLKSLSTSMLSLSSSSSPGSLASSRGSLATSSQDSSTSASFTDLYYEHLEQLEQLDSEYQNKLDLLLEGATGFRPSGCITTIHEDEVAKTQKADTTSRMQALRSLSGTPKSMTSLSPRSSLSSPSPPCSPLVIDPLLTGDAFSSHMDFDDAEISANLSELTLNAGNGNCRLEEPRAGDKHLGQGVNTAGGTALKVAGVSAAVSDESVAGDSGVYEASVQRPCVSDLMVFDSDDTDAVGTAKVQIAMRYDDKNKQFAILVIQLSNVPALLLQQDQKVVEHKLALLKYVDPERNQHVGITSLVINISRSKTGEVNKETATLKYPALKKQCSKVINLPIPDMPSSWAEHLLKSAAQEAEGWRGDSVSALLEQTAVELEAVEKKLEESRSTLTSGESWQDEEVPDLEEQDEMSENEAEEEEEFCAGKSLWETEESLNSQLHTEIAVKVDKETNTESLAQSSTVVRPKDKRAANPPQTQFVRGSTIIRSKTFSPGPQSQYVCRPSIKSFGTERLIRTSLDLELDLQASKTWHDQLVQEISVLRELKEQLEQAQSQGEKELPQWVKDDERFRLLLRLVEKRVQNPEHKCELKADKMMRAAAKDVHRLRGQSRKEPLEVQSFRNYCVTAQFAFQENEIKLLTAEIEHLKNFGCLGVSPSLEGLRDENAKLKYRLNFLKKSLQEERSKSVKSMININSCLQEIFGAAIQAAYPDLENPPLVVTPSQQPKFGDYQCNSAMGISQILLKTREQKVIPREIAEKIVKNIPANECIEKVEIAGPGFINVHLRKDFVSKQLSSLLINGVQPPAIGKRKKVVVDFSSPNIAKEMHVGHLRSTIIGESMCRLFEFAGYDVLRLNHLGDWGTQFGMLIAHLQDKFPDYLTVSPPIGDLQAFYKESKRRFDTEEEFKKRAYQCVVLLQSKNPDFIKAWNLICDVSRREFQKIYNCLDITIIERGESFYHEMMKDIVKEFEDKGFVQVDDGRKVVFVPGFPVPLTIMKSDGGYTYDTSDLAALKHRLCEEKGDILIYVVDSGQDKAVKKPCLEEWIENQLLVFISLQSVHFQTVFAAGQMIGWYDPKVTRVAHAAFGVVLGEDKKKFKTRSGDTVRLIDLLEEGLKRAMDKLKDKERDKVLTPEELKAAQTSVAFGCIKYADLSHNRLNDYVFSFDKMLDDRGNTAAYLLYAFTRIRAIARLANIDEQMLRKAAREEVLVLDHEKEWKLGKCILRFPEILQKILEDLLLHTLCDYLYELATTFTEFYDSCYCVEKDRQTGQIVKVNMWRLLLCEATATVMAKGFDILGIKPVQRM</sequence>
<evidence type="ECO:0000256" key="4">
    <source>
        <dbReference type="ARBA" id="ARBA00022171"/>
    </source>
</evidence>
<dbReference type="PROSITE" id="PS50020">
    <property type="entry name" value="WW_DOMAIN_2"/>
    <property type="match status" value="2"/>
</dbReference>
<comment type="similarity">
    <text evidence="2">Belongs to the class-I aminoacyl-tRNA synthetase family.</text>
</comment>
<evidence type="ECO:0000256" key="16">
    <source>
        <dbReference type="ARBA" id="ARBA00049339"/>
    </source>
</evidence>
<evidence type="ECO:0000256" key="10">
    <source>
        <dbReference type="ARBA" id="ARBA00022917"/>
    </source>
</evidence>
<dbReference type="SUPFAM" id="SSF52374">
    <property type="entry name" value="Nucleotidylyl transferase"/>
    <property type="match status" value="1"/>
</dbReference>
<dbReference type="InterPro" id="IPR057747">
    <property type="entry name" value="WWC1_hairpin"/>
</dbReference>
<name>A0A3M0JPU9_HIRRU</name>
<feature type="coiled-coil region" evidence="17">
    <location>
        <begin position="948"/>
        <end position="975"/>
    </location>
</feature>
<accession>A0A3M0JPU9</accession>
<dbReference type="Gene3D" id="3.30.1360.70">
    <property type="entry name" value="Arginyl tRNA synthetase N-terminal domain"/>
    <property type="match status" value="1"/>
</dbReference>
<gene>
    <name evidence="20" type="ORF">DUI87_26914</name>
</gene>
<dbReference type="SMART" id="SM00836">
    <property type="entry name" value="DALR_1"/>
    <property type="match status" value="1"/>
</dbReference>
<feature type="region of interest" description="Disordered" evidence="18">
    <location>
        <begin position="525"/>
        <end position="548"/>
    </location>
</feature>
<feature type="compositionally biased region" description="Polar residues" evidence="18">
    <location>
        <begin position="525"/>
        <end position="534"/>
    </location>
</feature>
<evidence type="ECO:0000256" key="3">
    <source>
        <dbReference type="ARBA" id="ARBA00012837"/>
    </source>
</evidence>
<evidence type="ECO:0000256" key="15">
    <source>
        <dbReference type="ARBA" id="ARBA00033033"/>
    </source>
</evidence>
<evidence type="ECO:0000256" key="11">
    <source>
        <dbReference type="ARBA" id="ARBA00023015"/>
    </source>
</evidence>
<dbReference type="Proteomes" id="UP000269221">
    <property type="component" value="Unassembled WGS sequence"/>
</dbReference>
<feature type="compositionally biased region" description="Acidic residues" evidence="18">
    <location>
        <begin position="815"/>
        <end position="836"/>
    </location>
</feature>
<dbReference type="SUPFAM" id="SSF47323">
    <property type="entry name" value="Anticodon-binding domain of a subclass of class I aminoacyl-tRNA synthetases"/>
    <property type="match status" value="1"/>
</dbReference>
<dbReference type="PRINTS" id="PR01038">
    <property type="entry name" value="TRNASYNTHARG"/>
</dbReference>
<keyword evidence="13" id="KW-0030">Aminoacyl-tRNA synthetase</keyword>
<dbReference type="CDD" id="cd00671">
    <property type="entry name" value="ArgRS_core"/>
    <property type="match status" value="1"/>
</dbReference>
<keyword evidence="21" id="KW-1185">Reference proteome</keyword>
<comment type="subcellular location">
    <subcellularLocation>
        <location evidence="1">Cytoplasm</location>
    </subcellularLocation>
</comment>
<keyword evidence="14" id="KW-0804">Transcription</keyword>
<feature type="coiled-coil region" evidence="17">
    <location>
        <begin position="1074"/>
        <end position="1101"/>
    </location>
</feature>
<evidence type="ECO:0000256" key="18">
    <source>
        <dbReference type="SAM" id="MobiDB-lite"/>
    </source>
</evidence>
<dbReference type="InterPro" id="IPR014729">
    <property type="entry name" value="Rossmann-like_a/b/a_fold"/>
</dbReference>
<dbReference type="FunFam" id="2.20.70.10:FF:000041">
    <property type="entry name" value="WW and C2 domain containing 1"/>
    <property type="match status" value="1"/>
</dbReference>
<feature type="coiled-coil region" evidence="17">
    <location>
        <begin position="360"/>
        <end position="415"/>
    </location>
</feature>